<dbReference type="Pfam" id="PF03107">
    <property type="entry name" value="C1_2"/>
    <property type="match status" value="4"/>
</dbReference>
<dbReference type="PANTHER" id="PTHR32410">
    <property type="entry name" value="CYSTEINE/HISTIDINE-RICH C1 DOMAIN FAMILY PROTEIN"/>
    <property type="match status" value="1"/>
</dbReference>
<accession>A0A2N9FDA2</accession>
<dbReference type="SUPFAM" id="SSF57889">
    <property type="entry name" value="Cysteine-rich domain"/>
    <property type="match status" value="4"/>
</dbReference>
<feature type="domain" description="Phorbol-ester/DAG-type" evidence="4">
    <location>
        <begin position="132"/>
        <end position="179"/>
    </location>
</feature>
<proteinExistence type="predicted"/>
<name>A0A2N9FDA2_FAGSY</name>
<dbReference type="InterPro" id="IPR004146">
    <property type="entry name" value="DC1"/>
</dbReference>
<dbReference type="InterPro" id="IPR046349">
    <property type="entry name" value="C1-like_sf"/>
</dbReference>
<evidence type="ECO:0000259" key="4">
    <source>
        <dbReference type="PROSITE" id="PS50081"/>
    </source>
</evidence>
<sequence>MDKISLKKLREASAAESEAATAVWQAVWAALVEPSTEAATAVSQAVQAALAEPSTQKMELQHFGHSAHPLVFNERGIYGFVCLGCREPILGRNYSCIKCETDTLLYALHKSCAELPLGLNHPLHPKHPLILCDEWIYRNDKEFSKCEVCKEYRREYTYRCSRCNFNIHIKCASLPPTMEVEFHDHPLTTIGKSITFTCDLCGKEGKDFKCATLPLTTRYKQHEHPFTLYCTPEDDSGEYYCDICEEERDPKHWFYYCADCNYPAHLQCILGKYPDCKFGGTYKYPWHPHRVTFIKEMKDPPPCDECHQPCEELIYQCTQCNFNIHGKGDCRRKLRKRLL</sequence>
<dbReference type="InterPro" id="IPR002219">
    <property type="entry name" value="PKC_DAG/PE"/>
</dbReference>
<evidence type="ECO:0000256" key="1">
    <source>
        <dbReference type="ARBA" id="ARBA00022723"/>
    </source>
</evidence>
<dbReference type="GO" id="GO:0046872">
    <property type="term" value="F:metal ion binding"/>
    <property type="evidence" value="ECO:0007669"/>
    <property type="project" value="UniProtKB-KW"/>
</dbReference>
<protein>
    <recommendedName>
        <fullName evidence="4">Phorbol-ester/DAG-type domain-containing protein</fullName>
    </recommendedName>
</protein>
<keyword evidence="3" id="KW-0862">Zinc</keyword>
<dbReference type="PANTHER" id="PTHR32410:SF163">
    <property type="entry name" value="DC1 DOMAIN-CONTAINING PROTEIN"/>
    <property type="match status" value="1"/>
</dbReference>
<evidence type="ECO:0000256" key="2">
    <source>
        <dbReference type="ARBA" id="ARBA00022737"/>
    </source>
</evidence>
<dbReference type="AlphaFoldDB" id="A0A2N9FDA2"/>
<evidence type="ECO:0000313" key="5">
    <source>
        <dbReference type="EMBL" id="SPC85000.1"/>
    </source>
</evidence>
<dbReference type="InterPro" id="IPR053192">
    <property type="entry name" value="Vacuole_Formation_Reg"/>
</dbReference>
<evidence type="ECO:0000256" key="3">
    <source>
        <dbReference type="ARBA" id="ARBA00022833"/>
    </source>
</evidence>
<reference evidence="5" key="1">
    <citation type="submission" date="2018-02" db="EMBL/GenBank/DDBJ databases">
        <authorList>
            <person name="Cohen D.B."/>
            <person name="Kent A.D."/>
        </authorList>
    </citation>
    <scope>NUCLEOTIDE SEQUENCE</scope>
</reference>
<feature type="domain" description="Phorbol-ester/DAG-type" evidence="4">
    <location>
        <begin position="223"/>
        <end position="276"/>
    </location>
</feature>
<dbReference type="PROSITE" id="PS50081">
    <property type="entry name" value="ZF_DAG_PE_2"/>
    <property type="match status" value="2"/>
</dbReference>
<organism evidence="5">
    <name type="scientific">Fagus sylvatica</name>
    <name type="common">Beechnut</name>
    <dbReference type="NCBI Taxonomy" id="28930"/>
    <lineage>
        <taxon>Eukaryota</taxon>
        <taxon>Viridiplantae</taxon>
        <taxon>Streptophyta</taxon>
        <taxon>Embryophyta</taxon>
        <taxon>Tracheophyta</taxon>
        <taxon>Spermatophyta</taxon>
        <taxon>Magnoliopsida</taxon>
        <taxon>eudicotyledons</taxon>
        <taxon>Gunneridae</taxon>
        <taxon>Pentapetalae</taxon>
        <taxon>rosids</taxon>
        <taxon>fabids</taxon>
        <taxon>Fagales</taxon>
        <taxon>Fagaceae</taxon>
        <taxon>Fagus</taxon>
    </lineage>
</organism>
<dbReference type="Gene3D" id="3.30.60.20">
    <property type="match status" value="1"/>
</dbReference>
<dbReference type="EMBL" id="OIVN01000748">
    <property type="protein sequence ID" value="SPC85000.1"/>
    <property type="molecule type" value="Genomic_DNA"/>
</dbReference>
<keyword evidence="1" id="KW-0479">Metal-binding</keyword>
<gene>
    <name evidence="5" type="ORF">FSB_LOCUS12882</name>
</gene>
<keyword evidence="2" id="KW-0677">Repeat</keyword>